<comment type="caution">
    <text evidence="2">The sequence shown here is derived from an EMBL/GenBank/DDBJ whole genome shotgun (WGS) entry which is preliminary data.</text>
</comment>
<dbReference type="Pfam" id="PF00300">
    <property type="entry name" value="His_Phos_1"/>
    <property type="match status" value="1"/>
</dbReference>
<proteinExistence type="predicted"/>
<sequence>MDTGESKLKKTLYLMRHGQTLFNVRKKIQGFCDAPLTELGIQQANIASSYFKDNGIVFTKAYSSTSERACDTLERITNMDYTRLKGLKEWNFGTFEGESEDLNPPLPYGDFFAGFGGEREMDFRARLVETMESIMSQENHDVVLAISHGAACAQFARNWEATSQIGPISGLKNCCILKFEYENSAFTLVDFINHDFANA</sequence>
<reference evidence="2 3" key="1">
    <citation type="journal article" date="2014" name="Int. J. Syst. Evol. Microbiol.">
        <title>Listeria floridensis sp. nov., Listeria aquatica sp. nov., Listeria cornellensis sp. nov., Listeria riparia sp. nov. and Listeria grandensis sp. nov., from agricultural and natural environments.</title>
        <authorList>
            <person name="den Bakker H.C."/>
            <person name="Warchocki S."/>
            <person name="Wright E.M."/>
            <person name="Allred A.F."/>
            <person name="Ahlstrom C."/>
            <person name="Manuel C.S."/>
            <person name="Stasiewicz M.J."/>
            <person name="Burrell A."/>
            <person name="Roof S."/>
            <person name="Strawn L."/>
            <person name="Fortes E.D."/>
            <person name="Nightingale K.K."/>
            <person name="Kephart D."/>
            <person name="Wiedmann M."/>
        </authorList>
    </citation>
    <scope>NUCLEOTIDE SEQUENCE [LARGE SCALE GENOMIC DNA]</scope>
    <source>
        <strain evidence="3">FSL F6-971</strain>
    </source>
</reference>
<dbReference type="PANTHER" id="PTHR48100:SF5">
    <property type="entry name" value="HISTIDINE PHOSPHATASE FAMILY PROTEIN"/>
    <property type="match status" value="1"/>
</dbReference>
<accession>W7BJK1</accession>
<dbReference type="Gene3D" id="3.40.50.1240">
    <property type="entry name" value="Phosphoglycerate mutase-like"/>
    <property type="match status" value="1"/>
</dbReference>
<dbReference type="PATRIC" id="fig|1265819.5.peg.1678"/>
<name>W7BJK1_9LIST</name>
<dbReference type="PROSITE" id="PS00175">
    <property type="entry name" value="PG_MUTASE"/>
    <property type="match status" value="1"/>
</dbReference>
<evidence type="ECO:0000313" key="3">
    <source>
        <dbReference type="Proteomes" id="UP000019253"/>
    </source>
</evidence>
<dbReference type="GO" id="GO:0016791">
    <property type="term" value="F:phosphatase activity"/>
    <property type="evidence" value="ECO:0007669"/>
    <property type="project" value="TreeGrafter"/>
</dbReference>
<dbReference type="SMART" id="SM00855">
    <property type="entry name" value="PGAM"/>
    <property type="match status" value="1"/>
</dbReference>
<protein>
    <submittedName>
        <fullName evidence="2">Phosphoglycerate mutase</fullName>
    </submittedName>
</protein>
<gene>
    <name evidence="2" type="ORF">PGRAN_08434</name>
</gene>
<dbReference type="CDD" id="cd07067">
    <property type="entry name" value="HP_PGM_like"/>
    <property type="match status" value="1"/>
</dbReference>
<dbReference type="Proteomes" id="UP000019253">
    <property type="component" value="Unassembled WGS sequence"/>
</dbReference>
<dbReference type="EMBL" id="AODD01000011">
    <property type="protein sequence ID" value="EUJ23376.1"/>
    <property type="molecule type" value="Genomic_DNA"/>
</dbReference>
<dbReference type="InterPro" id="IPR001345">
    <property type="entry name" value="PG/BPGM_mutase_AS"/>
</dbReference>
<evidence type="ECO:0000313" key="2">
    <source>
        <dbReference type="EMBL" id="EUJ23376.1"/>
    </source>
</evidence>
<keyword evidence="3" id="KW-1185">Reference proteome</keyword>
<dbReference type="SUPFAM" id="SSF53254">
    <property type="entry name" value="Phosphoglycerate mutase-like"/>
    <property type="match status" value="1"/>
</dbReference>
<feature type="binding site" evidence="1">
    <location>
        <position position="68"/>
    </location>
    <ligand>
        <name>substrate</name>
    </ligand>
</feature>
<evidence type="ECO:0000256" key="1">
    <source>
        <dbReference type="PIRSR" id="PIRSR613078-2"/>
    </source>
</evidence>
<dbReference type="STRING" id="1265819.PGRAN_08434"/>
<organism evidence="2 3">
    <name type="scientific">Listeria grandensis FSL F6-0971</name>
    <dbReference type="NCBI Taxonomy" id="1265819"/>
    <lineage>
        <taxon>Bacteria</taxon>
        <taxon>Bacillati</taxon>
        <taxon>Bacillota</taxon>
        <taxon>Bacilli</taxon>
        <taxon>Bacillales</taxon>
        <taxon>Listeriaceae</taxon>
        <taxon>Listeria</taxon>
    </lineage>
</organism>
<dbReference type="GO" id="GO:0005737">
    <property type="term" value="C:cytoplasm"/>
    <property type="evidence" value="ECO:0007669"/>
    <property type="project" value="TreeGrafter"/>
</dbReference>
<dbReference type="InterPro" id="IPR013078">
    <property type="entry name" value="His_Pase_superF_clade-1"/>
</dbReference>
<dbReference type="InterPro" id="IPR029033">
    <property type="entry name" value="His_PPase_superfam"/>
</dbReference>
<dbReference type="AlphaFoldDB" id="W7BJK1"/>
<feature type="binding site" evidence="1">
    <location>
        <begin position="16"/>
        <end position="23"/>
    </location>
    <ligand>
        <name>substrate</name>
    </ligand>
</feature>
<dbReference type="InterPro" id="IPR050275">
    <property type="entry name" value="PGM_Phosphatase"/>
</dbReference>
<dbReference type="PANTHER" id="PTHR48100">
    <property type="entry name" value="BROAD-SPECIFICITY PHOSPHATASE YOR283W-RELATED"/>
    <property type="match status" value="1"/>
</dbReference>